<dbReference type="Pfam" id="PF14432">
    <property type="entry name" value="DYW_deaminase"/>
    <property type="match status" value="1"/>
</dbReference>
<dbReference type="GO" id="GO:0009451">
    <property type="term" value="P:RNA modification"/>
    <property type="evidence" value="ECO:0007669"/>
    <property type="project" value="InterPro"/>
</dbReference>
<reference evidence="4 5" key="1">
    <citation type="journal article" date="2011" name="Science">
        <title>The Selaginella genome identifies genetic changes associated with the evolution of vascular plants.</title>
        <authorList>
            <person name="Banks J.A."/>
            <person name="Nishiyama T."/>
            <person name="Hasebe M."/>
            <person name="Bowman J.L."/>
            <person name="Gribskov M."/>
            <person name="dePamphilis C."/>
            <person name="Albert V.A."/>
            <person name="Aono N."/>
            <person name="Aoyama T."/>
            <person name="Ambrose B.A."/>
            <person name="Ashton N.W."/>
            <person name="Axtell M.J."/>
            <person name="Barker E."/>
            <person name="Barker M.S."/>
            <person name="Bennetzen J.L."/>
            <person name="Bonawitz N.D."/>
            <person name="Chapple C."/>
            <person name="Cheng C."/>
            <person name="Correa L.G."/>
            <person name="Dacre M."/>
            <person name="DeBarry J."/>
            <person name="Dreyer I."/>
            <person name="Elias M."/>
            <person name="Engstrom E.M."/>
            <person name="Estelle M."/>
            <person name="Feng L."/>
            <person name="Finet C."/>
            <person name="Floyd S.K."/>
            <person name="Frommer W.B."/>
            <person name="Fujita T."/>
            <person name="Gramzow L."/>
            <person name="Gutensohn M."/>
            <person name="Harholt J."/>
            <person name="Hattori M."/>
            <person name="Heyl A."/>
            <person name="Hirai T."/>
            <person name="Hiwatashi Y."/>
            <person name="Ishikawa M."/>
            <person name="Iwata M."/>
            <person name="Karol K.G."/>
            <person name="Koehler B."/>
            <person name="Kolukisaoglu U."/>
            <person name="Kubo M."/>
            <person name="Kurata T."/>
            <person name="Lalonde S."/>
            <person name="Li K."/>
            <person name="Li Y."/>
            <person name="Litt A."/>
            <person name="Lyons E."/>
            <person name="Manning G."/>
            <person name="Maruyama T."/>
            <person name="Michael T.P."/>
            <person name="Mikami K."/>
            <person name="Miyazaki S."/>
            <person name="Morinaga S."/>
            <person name="Murata T."/>
            <person name="Mueller-Roeber B."/>
            <person name="Nelson D.R."/>
            <person name="Obara M."/>
            <person name="Oguri Y."/>
            <person name="Olmstead R.G."/>
            <person name="Onodera N."/>
            <person name="Petersen B.L."/>
            <person name="Pils B."/>
            <person name="Prigge M."/>
            <person name="Rensing S.A."/>
            <person name="Riano-Pachon D.M."/>
            <person name="Roberts A.W."/>
            <person name="Sato Y."/>
            <person name="Scheller H.V."/>
            <person name="Schulz B."/>
            <person name="Schulz C."/>
            <person name="Shakirov E.V."/>
            <person name="Shibagaki N."/>
            <person name="Shinohara N."/>
            <person name="Shippen D.E."/>
            <person name="Soerensen I."/>
            <person name="Sotooka R."/>
            <person name="Sugimoto N."/>
            <person name="Sugita M."/>
            <person name="Sumikawa N."/>
            <person name="Tanurdzic M."/>
            <person name="Theissen G."/>
            <person name="Ulvskov P."/>
            <person name="Wakazuki S."/>
            <person name="Weng J.K."/>
            <person name="Willats W.W."/>
            <person name="Wipf D."/>
            <person name="Wolf P.G."/>
            <person name="Yang L."/>
            <person name="Zimmer A.D."/>
            <person name="Zhu Q."/>
            <person name="Mitros T."/>
            <person name="Hellsten U."/>
            <person name="Loque D."/>
            <person name="Otillar R."/>
            <person name="Salamov A."/>
            <person name="Schmutz J."/>
            <person name="Shapiro H."/>
            <person name="Lindquist E."/>
            <person name="Lucas S."/>
            <person name="Rokhsar D."/>
            <person name="Grigoriev I.V."/>
        </authorList>
    </citation>
    <scope>NUCLEOTIDE SEQUENCE [LARGE SCALE GENOMIC DNA]</scope>
</reference>
<dbReference type="InParanoid" id="D8RFY1"/>
<dbReference type="AlphaFoldDB" id="D8RFY1"/>
<dbReference type="Pfam" id="PF20431">
    <property type="entry name" value="E_motif"/>
    <property type="match status" value="1"/>
</dbReference>
<dbReference type="eggNOG" id="KOG4197">
    <property type="taxonomic scope" value="Eukaryota"/>
</dbReference>
<evidence type="ECO:0000256" key="2">
    <source>
        <dbReference type="PROSITE-ProRule" id="PRU00708"/>
    </source>
</evidence>
<proteinExistence type="predicted"/>
<keyword evidence="1" id="KW-0677">Repeat</keyword>
<dbReference type="Proteomes" id="UP000001514">
    <property type="component" value="Unassembled WGS sequence"/>
</dbReference>
<dbReference type="NCBIfam" id="TIGR00756">
    <property type="entry name" value="PPR"/>
    <property type="match status" value="5"/>
</dbReference>
<dbReference type="EMBL" id="GL377578">
    <property type="protein sequence ID" value="EFJ29204.1"/>
    <property type="molecule type" value="Genomic_DNA"/>
</dbReference>
<dbReference type="GO" id="GO:0048731">
    <property type="term" value="P:system development"/>
    <property type="evidence" value="ECO:0007669"/>
    <property type="project" value="UniProtKB-ARBA"/>
</dbReference>
<accession>D8RFY1</accession>
<feature type="repeat" description="PPR" evidence="2">
    <location>
        <begin position="310"/>
        <end position="344"/>
    </location>
</feature>
<feature type="repeat" description="PPR" evidence="2">
    <location>
        <begin position="178"/>
        <end position="208"/>
    </location>
</feature>
<name>D8RFY1_SELML</name>
<evidence type="ECO:0000259" key="3">
    <source>
        <dbReference type="Pfam" id="PF14432"/>
    </source>
</evidence>
<dbReference type="PANTHER" id="PTHR47926">
    <property type="entry name" value="PENTATRICOPEPTIDE REPEAT-CONTAINING PROTEIN"/>
    <property type="match status" value="1"/>
</dbReference>
<dbReference type="PANTHER" id="PTHR47926:SF533">
    <property type="entry name" value="DYW DOMAIN-CONTAINING PROTEIN"/>
    <property type="match status" value="1"/>
</dbReference>
<dbReference type="GO" id="GO:0008270">
    <property type="term" value="F:zinc ion binding"/>
    <property type="evidence" value="ECO:0007669"/>
    <property type="project" value="InterPro"/>
</dbReference>
<feature type="repeat" description="PPR" evidence="2">
    <location>
        <begin position="107"/>
        <end position="141"/>
    </location>
</feature>
<protein>
    <recommendedName>
        <fullName evidence="3">DYW domain-containing protein</fullName>
    </recommendedName>
</protein>
<dbReference type="FunFam" id="1.25.40.10:FF:000381">
    <property type="entry name" value="Pentatricopeptide repeat-containing protein"/>
    <property type="match status" value="2"/>
</dbReference>
<dbReference type="SUPFAM" id="SSF48452">
    <property type="entry name" value="TPR-like"/>
    <property type="match status" value="1"/>
</dbReference>
<dbReference type="InterPro" id="IPR046848">
    <property type="entry name" value="E_motif"/>
</dbReference>
<dbReference type="FunFam" id="1.25.40.10:FF:000073">
    <property type="entry name" value="Pentatricopeptide repeat-containing protein chloroplastic"/>
    <property type="match status" value="1"/>
</dbReference>
<dbReference type="FunFam" id="1.25.40.10:FF:000158">
    <property type="entry name" value="pentatricopeptide repeat-containing protein At2g33680"/>
    <property type="match status" value="1"/>
</dbReference>
<evidence type="ECO:0000256" key="1">
    <source>
        <dbReference type="ARBA" id="ARBA00022737"/>
    </source>
</evidence>
<dbReference type="KEGG" id="smo:SELMODRAFT_171135"/>
<feature type="repeat" description="PPR" evidence="2">
    <location>
        <begin position="522"/>
        <end position="556"/>
    </location>
</feature>
<dbReference type="InterPro" id="IPR002885">
    <property type="entry name" value="PPR_rpt"/>
</dbReference>
<feature type="repeat" description="PPR" evidence="2">
    <location>
        <begin position="412"/>
        <end position="446"/>
    </location>
</feature>
<gene>
    <name evidence="4" type="ORF">SELMODRAFT_171135</name>
</gene>
<dbReference type="Gene3D" id="1.25.40.10">
    <property type="entry name" value="Tetratricopeptide repeat domain"/>
    <property type="match status" value="5"/>
</dbReference>
<dbReference type="GO" id="GO:0003723">
    <property type="term" value="F:RNA binding"/>
    <property type="evidence" value="ECO:0007669"/>
    <property type="project" value="InterPro"/>
</dbReference>
<keyword evidence="5" id="KW-1185">Reference proteome</keyword>
<organism evidence="5">
    <name type="scientific">Selaginella moellendorffii</name>
    <name type="common">Spikemoss</name>
    <dbReference type="NCBI Taxonomy" id="88036"/>
    <lineage>
        <taxon>Eukaryota</taxon>
        <taxon>Viridiplantae</taxon>
        <taxon>Streptophyta</taxon>
        <taxon>Embryophyta</taxon>
        <taxon>Tracheophyta</taxon>
        <taxon>Lycopodiopsida</taxon>
        <taxon>Selaginellales</taxon>
        <taxon>Selaginellaceae</taxon>
        <taxon>Selaginella</taxon>
    </lineage>
</organism>
<dbReference type="InterPro" id="IPR011990">
    <property type="entry name" value="TPR-like_helical_dom_sf"/>
</dbReference>
<evidence type="ECO:0000313" key="5">
    <source>
        <dbReference type="Proteomes" id="UP000001514"/>
    </source>
</evidence>
<feature type="repeat" description="PPR" evidence="2">
    <location>
        <begin position="5"/>
        <end position="39"/>
    </location>
</feature>
<dbReference type="InterPro" id="IPR046960">
    <property type="entry name" value="PPR_At4g14850-like_plant"/>
</dbReference>
<feature type="domain" description="DYW" evidence="3">
    <location>
        <begin position="736"/>
        <end position="825"/>
    </location>
</feature>
<dbReference type="InterPro" id="IPR032867">
    <property type="entry name" value="DYW_dom"/>
</dbReference>
<dbReference type="Pfam" id="PF13041">
    <property type="entry name" value="PPR_2"/>
    <property type="match status" value="5"/>
</dbReference>
<sequence>MADRSPFSWNLAIAEYARNGHHARALEIFRAMALEGVAPDRVSCIAILDAFASLGDLSQGEFFHRTVCEASGLGSDVVVATAVLTMYNRCGSVSHARRAFDAMVVRNVVSWSAMIAAYAQRGHPGDALELFVRMDHEGVKANAITFVSVLDACASMRAIALGKSIHERIVADGLLGDDVILGNTIVNMYGKCGEVDLAREVFERMEAKNAVTWNTMIAACSRHDRYKEAFALLGEMDLDGLRPNKITLVSVIDACAWMQSIVRGRIVHEIVAGEGLESDNTVANALVNLYGKCGKLRAARHALEGIETRDKISWTTLLAAYARHGHGKRAIAVIKRMDHEGVKLDSFTFVNLLESCVAIAALALGEEIHDRLAESGIELDPVLQTALVDMYGKCGNPDAARRAFDRMSDVRDVTVWNALLAAYVLRDQGKETLGIFARMSLQGVAPDAVTFLSILDACASLAALGLGRLTHSRMLERGLFDRQAVASADLLTTSVINMYAKCGSLADAKAEFAKARRARASDVVAWSAMVAAYSQFGLSEEALRCFYSMQQEGVKPDSVSFVSAIAGCSHSGLVREAVAFFTSLRHDHGIAPTEAHFACLVDLLSRAGWIREAEALMRRAPLGAHHSTWMTLLSACRTYGDLERARRVAARLASLRSGSAYSLLASVFCLSRKWDDVRNARQSLVERGFITQPGCSWIEINNRVYEFFAGDDRLLPREEEIFAELERLCVEIRKAGYERDPIKKVHDHGEQEKKFLLSYHSEKVAVVFGLISTPEGTPLRIVKNIGVCQDCHEVIKCISEVADRVITLRDDRSFHQFSHGSCSCKYPIR</sequence>
<dbReference type="Pfam" id="PF01535">
    <property type="entry name" value="PPR"/>
    <property type="match status" value="2"/>
</dbReference>
<dbReference type="Gramene" id="EFJ29204">
    <property type="protein sequence ID" value="EFJ29204"/>
    <property type="gene ID" value="SELMODRAFT_171135"/>
</dbReference>
<dbReference type="FunFam" id="1.25.40.10:FF:000344">
    <property type="entry name" value="Pentatricopeptide repeat-containing protein"/>
    <property type="match status" value="1"/>
</dbReference>
<dbReference type="HOGENOM" id="CLU_002706_15_6_1"/>
<evidence type="ECO:0000313" key="4">
    <source>
        <dbReference type="EMBL" id="EFJ29204.1"/>
    </source>
</evidence>
<dbReference type="PROSITE" id="PS51375">
    <property type="entry name" value="PPR"/>
    <property type="match status" value="7"/>
</dbReference>
<feature type="repeat" description="PPR" evidence="2">
    <location>
        <begin position="209"/>
        <end position="243"/>
    </location>
</feature>